<keyword evidence="3" id="KW-0378">Hydrolase</keyword>
<evidence type="ECO:0000256" key="1">
    <source>
        <dbReference type="ARBA" id="ARBA00001947"/>
    </source>
</evidence>
<dbReference type="PANTHER" id="PTHR43808:SF31">
    <property type="entry name" value="N-ACETYL-L-CITRULLINE DEACETYLASE"/>
    <property type="match status" value="1"/>
</dbReference>
<evidence type="ECO:0000256" key="2">
    <source>
        <dbReference type="ARBA" id="ARBA00022723"/>
    </source>
</evidence>
<reference evidence="6" key="1">
    <citation type="submission" date="2018-05" db="EMBL/GenBank/DDBJ databases">
        <authorList>
            <person name="Lanie J.A."/>
            <person name="Ng W.-L."/>
            <person name="Kazmierczak K.M."/>
            <person name="Andrzejewski T.M."/>
            <person name="Davidsen T.M."/>
            <person name="Wayne K.J."/>
            <person name="Tettelin H."/>
            <person name="Glass J.I."/>
            <person name="Rusch D."/>
            <person name="Podicherti R."/>
            <person name="Tsui H.-C.T."/>
            <person name="Winkler M.E."/>
        </authorList>
    </citation>
    <scope>NUCLEOTIDE SEQUENCE</scope>
</reference>
<dbReference type="EMBL" id="UINC01014025">
    <property type="protein sequence ID" value="SVA60120.1"/>
    <property type="molecule type" value="Genomic_DNA"/>
</dbReference>
<comment type="cofactor">
    <cofactor evidence="1">
        <name>Zn(2+)</name>
        <dbReference type="ChEBI" id="CHEBI:29105"/>
    </cofactor>
</comment>
<keyword evidence="4" id="KW-0862">Zinc</keyword>
<evidence type="ECO:0000256" key="3">
    <source>
        <dbReference type="ARBA" id="ARBA00022801"/>
    </source>
</evidence>
<dbReference type="AlphaFoldDB" id="A0A381X667"/>
<sequence>MAPTRPALFDGLVDLLSDLVSFPTESRSSNLELIDLYADRAVAAGAVAAVVPGETGRANLHLRFGPDAPGGVFLSGHTDVVPAGPGWATDPYELTEVDGQLRARGSADMKGFLAAALVLLEDVDVAGLRSPVHLGLSYDEEIGCVGVHGLLDVLAAGGTCAPEVVVVGEPTSMRLCNAHAGKVAHRLELAAAAGHSSRAGVEPNAVNEAAALAVLIHGINDSGRGISANVGTIHGGVAVNVLAPSCAMEFEVRHGADVDPDDLLVDVMAEVDAVHARLAAVGGHATCGAVIRYPALATDPTLDVVAALEALVGSGAPGTVGFGTEAGLYADRLGVPAVILGPGDIADAHRPDEFVEPTQLGRCTDVLLRTISRFCSDPDT</sequence>
<proteinExistence type="predicted"/>
<dbReference type="InterPro" id="IPR002933">
    <property type="entry name" value="Peptidase_M20"/>
</dbReference>
<protein>
    <recommendedName>
        <fullName evidence="5">Peptidase M20 dimerisation domain-containing protein</fullName>
    </recommendedName>
</protein>
<dbReference type="PANTHER" id="PTHR43808">
    <property type="entry name" value="ACETYLORNITHINE DEACETYLASE"/>
    <property type="match status" value="1"/>
</dbReference>
<feature type="domain" description="Peptidase M20 dimerisation" evidence="5">
    <location>
        <begin position="178"/>
        <end position="274"/>
    </location>
</feature>
<gene>
    <name evidence="6" type="ORF">METZ01_LOCUS112974</name>
</gene>
<accession>A0A381X667</accession>
<dbReference type="SUPFAM" id="SSF55031">
    <property type="entry name" value="Bacterial exopeptidase dimerisation domain"/>
    <property type="match status" value="1"/>
</dbReference>
<dbReference type="CDD" id="cd03894">
    <property type="entry name" value="M20_ArgE"/>
    <property type="match status" value="1"/>
</dbReference>
<dbReference type="InterPro" id="IPR050072">
    <property type="entry name" value="Peptidase_M20A"/>
</dbReference>
<dbReference type="Gene3D" id="3.40.630.10">
    <property type="entry name" value="Zn peptidases"/>
    <property type="match status" value="1"/>
</dbReference>
<dbReference type="SUPFAM" id="SSF53187">
    <property type="entry name" value="Zn-dependent exopeptidases"/>
    <property type="match status" value="1"/>
</dbReference>
<evidence type="ECO:0000256" key="4">
    <source>
        <dbReference type="ARBA" id="ARBA00022833"/>
    </source>
</evidence>
<dbReference type="InterPro" id="IPR036264">
    <property type="entry name" value="Bact_exopeptidase_dim_dom"/>
</dbReference>
<evidence type="ECO:0000259" key="5">
    <source>
        <dbReference type="Pfam" id="PF07687"/>
    </source>
</evidence>
<dbReference type="GO" id="GO:0006526">
    <property type="term" value="P:L-arginine biosynthetic process"/>
    <property type="evidence" value="ECO:0007669"/>
    <property type="project" value="TreeGrafter"/>
</dbReference>
<dbReference type="Gene3D" id="3.30.70.360">
    <property type="match status" value="1"/>
</dbReference>
<dbReference type="Pfam" id="PF07687">
    <property type="entry name" value="M20_dimer"/>
    <property type="match status" value="1"/>
</dbReference>
<evidence type="ECO:0000313" key="6">
    <source>
        <dbReference type="EMBL" id="SVA60120.1"/>
    </source>
</evidence>
<organism evidence="6">
    <name type="scientific">marine metagenome</name>
    <dbReference type="NCBI Taxonomy" id="408172"/>
    <lineage>
        <taxon>unclassified sequences</taxon>
        <taxon>metagenomes</taxon>
        <taxon>ecological metagenomes</taxon>
    </lineage>
</organism>
<dbReference type="Pfam" id="PF01546">
    <property type="entry name" value="Peptidase_M20"/>
    <property type="match status" value="1"/>
</dbReference>
<dbReference type="GO" id="GO:0046872">
    <property type="term" value="F:metal ion binding"/>
    <property type="evidence" value="ECO:0007669"/>
    <property type="project" value="UniProtKB-KW"/>
</dbReference>
<name>A0A381X667_9ZZZZ</name>
<dbReference type="PROSITE" id="PS00759">
    <property type="entry name" value="ARGE_DAPE_CPG2_2"/>
    <property type="match status" value="1"/>
</dbReference>
<keyword evidence="2" id="KW-0479">Metal-binding</keyword>
<dbReference type="InterPro" id="IPR011650">
    <property type="entry name" value="Peptidase_M20_dimer"/>
</dbReference>
<dbReference type="GO" id="GO:0008777">
    <property type="term" value="F:acetylornithine deacetylase activity"/>
    <property type="evidence" value="ECO:0007669"/>
    <property type="project" value="TreeGrafter"/>
</dbReference>
<dbReference type="InterPro" id="IPR001261">
    <property type="entry name" value="ArgE/DapE_CS"/>
</dbReference>